<dbReference type="GO" id="GO:0015031">
    <property type="term" value="P:protein transport"/>
    <property type="evidence" value="ECO:0007669"/>
    <property type="project" value="UniProtKB-KW"/>
</dbReference>
<keyword evidence="5" id="KW-0997">Cell inner membrane</keyword>
<evidence type="ECO:0000313" key="12">
    <source>
        <dbReference type="EMBL" id="MVN23137.1"/>
    </source>
</evidence>
<dbReference type="NCBIfam" id="TIGR01352">
    <property type="entry name" value="tonB_Cterm"/>
    <property type="match status" value="1"/>
</dbReference>
<dbReference type="PROSITE" id="PS52015">
    <property type="entry name" value="TONB_CTD"/>
    <property type="match status" value="1"/>
</dbReference>
<keyword evidence="7" id="KW-0653">Protein transport</keyword>
<evidence type="ECO:0000256" key="2">
    <source>
        <dbReference type="ARBA" id="ARBA00006555"/>
    </source>
</evidence>
<organism evidence="12 13">
    <name type="scientific">Mucilaginibacter arboris</name>
    <dbReference type="NCBI Taxonomy" id="2682090"/>
    <lineage>
        <taxon>Bacteria</taxon>
        <taxon>Pseudomonadati</taxon>
        <taxon>Bacteroidota</taxon>
        <taxon>Sphingobacteriia</taxon>
        <taxon>Sphingobacteriales</taxon>
        <taxon>Sphingobacteriaceae</taxon>
        <taxon>Mucilaginibacter</taxon>
    </lineage>
</organism>
<keyword evidence="4" id="KW-1003">Cell membrane</keyword>
<dbReference type="Proteomes" id="UP000462014">
    <property type="component" value="Unassembled WGS sequence"/>
</dbReference>
<keyword evidence="9 10" id="KW-0472">Membrane</keyword>
<comment type="similarity">
    <text evidence="2">Belongs to the TonB family.</text>
</comment>
<feature type="transmembrane region" description="Helical" evidence="10">
    <location>
        <begin position="41"/>
        <end position="60"/>
    </location>
</feature>
<dbReference type="PRINTS" id="PR01374">
    <property type="entry name" value="TONBPROTEIN"/>
</dbReference>
<dbReference type="GO" id="GO:0098797">
    <property type="term" value="C:plasma membrane protein complex"/>
    <property type="evidence" value="ECO:0007669"/>
    <property type="project" value="TreeGrafter"/>
</dbReference>
<evidence type="ECO:0000256" key="8">
    <source>
        <dbReference type="ARBA" id="ARBA00022989"/>
    </source>
</evidence>
<evidence type="ECO:0000259" key="11">
    <source>
        <dbReference type="PROSITE" id="PS52015"/>
    </source>
</evidence>
<sequence>MFKSKFNLYNTEWLDLVFSERNKNYGAYDLRKHYNSNLLKSLFFTATLFAAGLFTISVLIKQHHDPIAVIKHDAETVINLTDITPPEVVHQKQTIKKSVLPASGATQKAVAAPAQTMKVVADNLVKVDPKPITAQNATTGLQDIPGDIPALNTPANGGNGTATGTDKPDNGVKPITMLEKLPEFPGGMDAWTKFLSKNLRYPEQASSAGVSGRVYMSFIVEKDGRITDIQVLRAAGYGFDEEAKRVLKMAPQWNPGIQNGRPVRVRYTIPINFTISD</sequence>
<evidence type="ECO:0000256" key="3">
    <source>
        <dbReference type="ARBA" id="ARBA00022448"/>
    </source>
</evidence>
<name>A0A7K1T0S7_9SPHI</name>
<evidence type="ECO:0000256" key="4">
    <source>
        <dbReference type="ARBA" id="ARBA00022475"/>
    </source>
</evidence>
<dbReference type="GO" id="GO:0031992">
    <property type="term" value="F:energy transducer activity"/>
    <property type="evidence" value="ECO:0007669"/>
    <property type="project" value="InterPro"/>
</dbReference>
<dbReference type="EMBL" id="WPIK01000018">
    <property type="protein sequence ID" value="MVN23137.1"/>
    <property type="molecule type" value="Genomic_DNA"/>
</dbReference>
<keyword evidence="8 10" id="KW-1133">Transmembrane helix</keyword>
<dbReference type="InterPro" id="IPR037682">
    <property type="entry name" value="TonB_C"/>
</dbReference>
<evidence type="ECO:0000256" key="10">
    <source>
        <dbReference type="SAM" id="Phobius"/>
    </source>
</evidence>
<protein>
    <submittedName>
        <fullName evidence="12">TonB family protein</fullName>
    </submittedName>
</protein>
<gene>
    <name evidence="12" type="ORF">GO621_16560</name>
</gene>
<dbReference type="GO" id="GO:0015891">
    <property type="term" value="P:siderophore transport"/>
    <property type="evidence" value="ECO:0007669"/>
    <property type="project" value="InterPro"/>
</dbReference>
<proteinExistence type="inferred from homology"/>
<dbReference type="PANTHER" id="PTHR33446:SF2">
    <property type="entry name" value="PROTEIN TONB"/>
    <property type="match status" value="1"/>
</dbReference>
<dbReference type="GO" id="GO:0030288">
    <property type="term" value="C:outer membrane-bounded periplasmic space"/>
    <property type="evidence" value="ECO:0007669"/>
    <property type="project" value="InterPro"/>
</dbReference>
<dbReference type="InterPro" id="IPR006260">
    <property type="entry name" value="TonB/TolA_C"/>
</dbReference>
<comment type="subcellular location">
    <subcellularLocation>
        <location evidence="1">Cell inner membrane</location>
        <topology evidence="1">Single-pass membrane protein</topology>
        <orientation evidence="1">Periplasmic side</orientation>
    </subcellularLocation>
</comment>
<keyword evidence="3" id="KW-0813">Transport</keyword>
<evidence type="ECO:0000256" key="9">
    <source>
        <dbReference type="ARBA" id="ARBA00023136"/>
    </source>
</evidence>
<evidence type="ECO:0000313" key="13">
    <source>
        <dbReference type="Proteomes" id="UP000462014"/>
    </source>
</evidence>
<dbReference type="InterPro" id="IPR003538">
    <property type="entry name" value="TonB"/>
</dbReference>
<feature type="domain" description="TonB C-terminal" evidence="11">
    <location>
        <begin position="186"/>
        <end position="277"/>
    </location>
</feature>
<keyword evidence="6 10" id="KW-0812">Transmembrane</keyword>
<evidence type="ECO:0000256" key="1">
    <source>
        <dbReference type="ARBA" id="ARBA00004383"/>
    </source>
</evidence>
<accession>A0A7K1T0S7</accession>
<dbReference type="RefSeq" id="WP_157569076.1">
    <property type="nucleotide sequence ID" value="NZ_WPIK01000018.1"/>
</dbReference>
<reference evidence="12 13" key="1">
    <citation type="submission" date="2019-12" db="EMBL/GenBank/DDBJ databases">
        <title>Mucilaginibacter sp. HMF7410 genome sequencing and assembly.</title>
        <authorList>
            <person name="Kang H."/>
            <person name="Cha I."/>
            <person name="Kim H."/>
            <person name="Joh K."/>
        </authorList>
    </citation>
    <scope>NUCLEOTIDE SEQUENCE [LARGE SCALE GENOMIC DNA]</scope>
    <source>
        <strain evidence="12 13">HMF7410</strain>
    </source>
</reference>
<comment type="caution">
    <text evidence="12">The sequence shown here is derived from an EMBL/GenBank/DDBJ whole genome shotgun (WGS) entry which is preliminary data.</text>
</comment>
<evidence type="ECO:0000256" key="6">
    <source>
        <dbReference type="ARBA" id="ARBA00022692"/>
    </source>
</evidence>
<dbReference type="SUPFAM" id="SSF74653">
    <property type="entry name" value="TolA/TonB C-terminal domain"/>
    <property type="match status" value="1"/>
</dbReference>
<dbReference type="InterPro" id="IPR051045">
    <property type="entry name" value="TonB-dependent_transducer"/>
</dbReference>
<dbReference type="Gene3D" id="3.30.1150.10">
    <property type="match status" value="1"/>
</dbReference>
<keyword evidence="13" id="KW-1185">Reference proteome</keyword>
<evidence type="ECO:0000256" key="5">
    <source>
        <dbReference type="ARBA" id="ARBA00022519"/>
    </source>
</evidence>
<dbReference type="GO" id="GO:0055085">
    <property type="term" value="P:transmembrane transport"/>
    <property type="evidence" value="ECO:0007669"/>
    <property type="project" value="InterPro"/>
</dbReference>
<dbReference type="AlphaFoldDB" id="A0A7K1T0S7"/>
<evidence type="ECO:0000256" key="7">
    <source>
        <dbReference type="ARBA" id="ARBA00022927"/>
    </source>
</evidence>
<dbReference type="Pfam" id="PF03544">
    <property type="entry name" value="TonB_C"/>
    <property type="match status" value="1"/>
</dbReference>
<dbReference type="PANTHER" id="PTHR33446">
    <property type="entry name" value="PROTEIN TONB-RELATED"/>
    <property type="match status" value="1"/>
</dbReference>